<feature type="transmembrane region" description="Helical" evidence="1">
    <location>
        <begin position="41"/>
        <end position="58"/>
    </location>
</feature>
<dbReference type="Gene3D" id="1.20.1250.20">
    <property type="entry name" value="MFS general substrate transporter like domains"/>
    <property type="match status" value="1"/>
</dbReference>
<protein>
    <submittedName>
        <fullName evidence="2">Major facilitator superfamily transporter</fullName>
    </submittedName>
</protein>
<comment type="caution">
    <text evidence="2">The sequence shown here is derived from an EMBL/GenBank/DDBJ whole genome shotgun (WGS) entry which is preliminary data.</text>
</comment>
<dbReference type="AlphaFoldDB" id="A0A023DA20"/>
<dbReference type="EMBL" id="BAND01000164">
    <property type="protein sequence ID" value="GAJ30555.1"/>
    <property type="molecule type" value="Genomic_DNA"/>
</dbReference>
<proteinExistence type="predicted"/>
<evidence type="ECO:0000313" key="3">
    <source>
        <dbReference type="Proteomes" id="UP000019760"/>
    </source>
</evidence>
<keyword evidence="3" id="KW-1185">Reference proteome</keyword>
<reference evidence="3" key="1">
    <citation type="journal article" date="2014" name="FEMS Microbiol. Lett.">
        <title>Draft Genomic DNA Sequence of the Facultatively Methylotrophic Bacterium Acidomonas methanolica type strain MB58.</title>
        <authorList>
            <person name="Higashiura N."/>
            <person name="Hadano H."/>
            <person name="Hirakawa H."/>
            <person name="Matsutani M."/>
            <person name="Takabe S."/>
            <person name="Matsushita K."/>
            <person name="Azuma Y."/>
        </authorList>
    </citation>
    <scope>NUCLEOTIDE SEQUENCE [LARGE SCALE GENOMIC DNA]</scope>
    <source>
        <strain evidence="3">MB58</strain>
    </source>
</reference>
<dbReference type="Proteomes" id="UP000019760">
    <property type="component" value="Unassembled WGS sequence"/>
</dbReference>
<dbReference type="PANTHER" id="PTHR42910">
    <property type="entry name" value="TRANSPORTER SCO4007-RELATED"/>
    <property type="match status" value="1"/>
</dbReference>
<sequence>MPLLALAAIALDAAVQANQVLSQRVVYTLSSEARGRVNATYMTVVFLCGAVGSILGSLSFVDGGWWITTLIGIALCGAATILFATEKRGH</sequence>
<feature type="transmembrane region" description="Helical" evidence="1">
    <location>
        <begin position="65"/>
        <end position="84"/>
    </location>
</feature>
<evidence type="ECO:0000313" key="2">
    <source>
        <dbReference type="EMBL" id="GAJ30555.1"/>
    </source>
</evidence>
<dbReference type="SUPFAM" id="SSF103473">
    <property type="entry name" value="MFS general substrate transporter"/>
    <property type="match status" value="1"/>
</dbReference>
<keyword evidence="1" id="KW-0472">Membrane</keyword>
<dbReference type="PANTHER" id="PTHR42910:SF1">
    <property type="entry name" value="MAJOR FACILITATOR SUPERFAMILY (MFS) PROFILE DOMAIN-CONTAINING PROTEIN"/>
    <property type="match status" value="1"/>
</dbReference>
<gene>
    <name evidence="2" type="ORF">Amme_172_024</name>
</gene>
<organism evidence="2 3">
    <name type="scientific">Acidomonas methanolica NBRC 104435</name>
    <dbReference type="NCBI Taxonomy" id="1231351"/>
    <lineage>
        <taxon>Bacteria</taxon>
        <taxon>Pseudomonadati</taxon>
        <taxon>Pseudomonadota</taxon>
        <taxon>Alphaproteobacteria</taxon>
        <taxon>Acetobacterales</taxon>
        <taxon>Acetobacteraceae</taxon>
        <taxon>Acidomonas</taxon>
    </lineage>
</organism>
<keyword evidence="1" id="KW-1133">Transmembrane helix</keyword>
<evidence type="ECO:0000256" key="1">
    <source>
        <dbReference type="SAM" id="Phobius"/>
    </source>
</evidence>
<keyword evidence="1" id="KW-0812">Transmembrane</keyword>
<accession>A0A023DA20</accession>
<name>A0A023DA20_ACIMT</name>
<dbReference type="InterPro" id="IPR036259">
    <property type="entry name" value="MFS_trans_sf"/>
</dbReference>
<reference evidence="2 3" key="2">
    <citation type="journal article" date="2014" name="FEMS Microbiol. Lett.">
        <title>Draft genomic DNA sequence of the facultatively methylotrophic bacterium Acidomonas methanolica type strain MB58.</title>
        <authorList>
            <person name="Higashiura N."/>
            <person name="Hadano H."/>
            <person name="Hirakawa H."/>
            <person name="Matsutani M."/>
            <person name="Takabe S."/>
            <person name="Matsushita K."/>
            <person name="Azuma Y."/>
        </authorList>
    </citation>
    <scope>NUCLEOTIDE SEQUENCE [LARGE SCALE GENOMIC DNA]</scope>
    <source>
        <strain evidence="2 3">MB58</strain>
    </source>
</reference>